<evidence type="ECO:0000313" key="3">
    <source>
        <dbReference type="Proteomes" id="UP001293593"/>
    </source>
</evidence>
<comment type="caution">
    <text evidence="2">The sequence shown here is derived from an EMBL/GenBank/DDBJ whole genome shotgun (WGS) entry which is preliminary data.</text>
</comment>
<keyword evidence="3" id="KW-1185">Reference proteome</keyword>
<dbReference type="PANTHER" id="PTHR33781:SF4">
    <property type="entry name" value="PROTEIN PHYTOCHROME KINASE SUBSTRATE 1"/>
    <property type="match status" value="1"/>
</dbReference>
<dbReference type="InterPro" id="IPR039615">
    <property type="entry name" value="PKS"/>
</dbReference>
<dbReference type="GO" id="GO:0009638">
    <property type="term" value="P:phototropism"/>
    <property type="evidence" value="ECO:0007669"/>
    <property type="project" value="InterPro"/>
</dbReference>
<feature type="region of interest" description="Disordered" evidence="1">
    <location>
        <begin position="108"/>
        <end position="162"/>
    </location>
</feature>
<dbReference type="EMBL" id="JAWXYG010000010">
    <property type="protein sequence ID" value="KAK4261121.1"/>
    <property type="molecule type" value="Genomic_DNA"/>
</dbReference>
<name>A0AAE1J1W3_9FABA</name>
<organism evidence="2 3">
    <name type="scientific">Acacia crassicarpa</name>
    <name type="common">northern wattle</name>
    <dbReference type="NCBI Taxonomy" id="499986"/>
    <lineage>
        <taxon>Eukaryota</taxon>
        <taxon>Viridiplantae</taxon>
        <taxon>Streptophyta</taxon>
        <taxon>Embryophyta</taxon>
        <taxon>Tracheophyta</taxon>
        <taxon>Spermatophyta</taxon>
        <taxon>Magnoliopsida</taxon>
        <taxon>eudicotyledons</taxon>
        <taxon>Gunneridae</taxon>
        <taxon>Pentapetalae</taxon>
        <taxon>rosids</taxon>
        <taxon>fabids</taxon>
        <taxon>Fabales</taxon>
        <taxon>Fabaceae</taxon>
        <taxon>Caesalpinioideae</taxon>
        <taxon>mimosoid clade</taxon>
        <taxon>Acacieae</taxon>
        <taxon>Acacia</taxon>
    </lineage>
</organism>
<evidence type="ECO:0008006" key="4">
    <source>
        <dbReference type="Google" id="ProtNLM"/>
    </source>
</evidence>
<feature type="compositionally biased region" description="Basic and acidic residues" evidence="1">
    <location>
        <begin position="199"/>
        <end position="212"/>
    </location>
</feature>
<accession>A0AAE1J1W3</accession>
<feature type="region of interest" description="Disordered" evidence="1">
    <location>
        <begin position="187"/>
        <end position="212"/>
    </location>
</feature>
<dbReference type="Proteomes" id="UP001293593">
    <property type="component" value="Unassembled WGS sequence"/>
</dbReference>
<dbReference type="AlphaFoldDB" id="A0AAE1J1W3"/>
<reference evidence="2" key="1">
    <citation type="submission" date="2023-10" db="EMBL/GenBank/DDBJ databases">
        <title>Chromosome-level genome of the transformable northern wattle, Acacia crassicarpa.</title>
        <authorList>
            <person name="Massaro I."/>
            <person name="Sinha N.R."/>
            <person name="Poethig S."/>
            <person name="Leichty A.R."/>
        </authorList>
    </citation>
    <scope>NUCLEOTIDE SEQUENCE</scope>
    <source>
        <strain evidence="2">Acra3RX</strain>
        <tissue evidence="2">Leaf</tissue>
    </source>
</reference>
<feature type="compositionally biased region" description="Polar residues" evidence="1">
    <location>
        <begin position="120"/>
        <end position="144"/>
    </location>
</feature>
<protein>
    <recommendedName>
        <fullName evidence="4">Protein PHYTOCHROME KINASE SUBSTRATE 1</fullName>
    </recommendedName>
</protein>
<feature type="compositionally biased region" description="Low complexity" evidence="1">
    <location>
        <begin position="148"/>
        <end position="161"/>
    </location>
</feature>
<dbReference type="PANTHER" id="PTHR33781">
    <property type="entry name" value="PROTEIN PHYTOCHROME KINASE SUBSTRATE 1-RELATED"/>
    <property type="match status" value="1"/>
</dbReference>
<gene>
    <name evidence="2" type="ORF">QN277_004165</name>
</gene>
<sequence length="491" mass="54729">MINNNPVTMATITANSSLHQLRTYSTTSGDNRINHPRDAPFISSYLNSNEEKKLVVAESGGRHGRSSFTSKREDGDIGVFEAHKYFNGGMEQDDTPRVAPRQYQYHPQYEQQQQHKTLETRNLNKSHYGTPSVRSESSWNSQSKLLPRIQRNSSRNRNSKIQQRKSFLAGLGCKCYCADDNSIDTSEHNHNPTYGVVHGKADHKDSDYSAKTTDKPRKEVLANKDVCFKKPDLAFSAVNSGLENQLVNMKLQQKEEDKTRKSLEAFGSPILNNKRSLTFDKRLTMPSKDSAAAAAHKVEEIDIFSGNYDDTESDASSDLFEIDSLTGKTNQFLNRQTSEVASGCASPTTTCYAPSEASIEWSVATASAADFSVLSDGEEQSIIPMTKAAYASPAGTTKASRETQRQRRHSTKLLGCKSYKAVRVAGDSFITYEKPNHSPLIRRQSDTLDRMTRFKADPKMGNLGAIHGQHAYARPQLQRSHSSHVSQPLYI</sequence>
<evidence type="ECO:0000313" key="2">
    <source>
        <dbReference type="EMBL" id="KAK4261121.1"/>
    </source>
</evidence>
<proteinExistence type="predicted"/>
<evidence type="ECO:0000256" key="1">
    <source>
        <dbReference type="SAM" id="MobiDB-lite"/>
    </source>
</evidence>